<accession>X1RKP2</accession>
<dbReference type="PROSITE" id="PS51257">
    <property type="entry name" value="PROKAR_LIPOPROTEIN"/>
    <property type="match status" value="1"/>
</dbReference>
<dbReference type="AlphaFoldDB" id="X1RKP2"/>
<reference evidence="2" key="1">
    <citation type="journal article" date="2014" name="Front. Microbiol.">
        <title>High frequency of phylogenetically diverse reductive dehalogenase-homologous genes in deep subseafloor sedimentary metagenomes.</title>
        <authorList>
            <person name="Kawai M."/>
            <person name="Futagami T."/>
            <person name="Toyoda A."/>
            <person name="Takaki Y."/>
            <person name="Nishi S."/>
            <person name="Hori S."/>
            <person name="Arai W."/>
            <person name="Tsubouchi T."/>
            <person name="Morono Y."/>
            <person name="Uchiyama I."/>
            <person name="Ito T."/>
            <person name="Fujiyama A."/>
            <person name="Inagaki F."/>
            <person name="Takami H."/>
        </authorList>
    </citation>
    <scope>NUCLEOTIDE SEQUENCE</scope>
    <source>
        <strain evidence="2">Expedition CK06-06</strain>
    </source>
</reference>
<feature type="transmembrane region" description="Helical" evidence="1">
    <location>
        <begin position="20"/>
        <end position="43"/>
    </location>
</feature>
<evidence type="ECO:0000313" key="2">
    <source>
        <dbReference type="EMBL" id="GAI63740.1"/>
    </source>
</evidence>
<evidence type="ECO:0000256" key="1">
    <source>
        <dbReference type="SAM" id="Phobius"/>
    </source>
</evidence>
<keyword evidence="1" id="KW-0472">Membrane</keyword>
<sequence>MEYRKMEDIEKKNKKEIPKFTWVILIILGCIDLLRGIMHTIFIDEAIALFAHYDLSGPMAGDLMLQMSAFGISNLITGAMFIIIALKARQMADIALICIPVAYLIGIIAIKINNIVPQSDLLGQYGMMVYLGVSIITFIATRVKMWLENKKK</sequence>
<comment type="caution">
    <text evidence="2">The sequence shown here is derived from an EMBL/GenBank/DDBJ whole genome shotgun (WGS) entry which is preliminary data.</text>
</comment>
<keyword evidence="1" id="KW-0812">Transmembrane</keyword>
<protein>
    <submittedName>
        <fullName evidence="2">Uncharacterized protein</fullName>
    </submittedName>
</protein>
<feature type="transmembrane region" description="Helical" evidence="1">
    <location>
        <begin position="93"/>
        <end position="112"/>
    </location>
</feature>
<dbReference type="EMBL" id="BARW01000385">
    <property type="protein sequence ID" value="GAI63740.1"/>
    <property type="molecule type" value="Genomic_DNA"/>
</dbReference>
<feature type="transmembrane region" description="Helical" evidence="1">
    <location>
        <begin position="124"/>
        <end position="143"/>
    </location>
</feature>
<keyword evidence="1" id="KW-1133">Transmembrane helix</keyword>
<name>X1RKP2_9ZZZZ</name>
<feature type="transmembrane region" description="Helical" evidence="1">
    <location>
        <begin position="63"/>
        <end position="86"/>
    </location>
</feature>
<proteinExistence type="predicted"/>
<gene>
    <name evidence="2" type="ORF">S12H4_01799</name>
</gene>
<organism evidence="2">
    <name type="scientific">marine sediment metagenome</name>
    <dbReference type="NCBI Taxonomy" id="412755"/>
    <lineage>
        <taxon>unclassified sequences</taxon>
        <taxon>metagenomes</taxon>
        <taxon>ecological metagenomes</taxon>
    </lineage>
</organism>